<feature type="region of interest" description="Disordered" evidence="1">
    <location>
        <begin position="25"/>
        <end position="99"/>
    </location>
</feature>
<dbReference type="EMBL" id="AMZH03001136">
    <property type="protein sequence ID" value="RRT80455.1"/>
    <property type="molecule type" value="Genomic_DNA"/>
</dbReference>
<feature type="compositionally biased region" description="Basic and acidic residues" evidence="1">
    <location>
        <begin position="31"/>
        <end position="64"/>
    </location>
</feature>
<dbReference type="Proteomes" id="UP000287651">
    <property type="component" value="Unassembled WGS sequence"/>
</dbReference>
<proteinExistence type="predicted"/>
<comment type="caution">
    <text evidence="2">The sequence shown here is derived from an EMBL/GenBank/DDBJ whole genome shotgun (WGS) entry which is preliminary data.</text>
</comment>
<dbReference type="AlphaFoldDB" id="A0A427AW69"/>
<evidence type="ECO:0000256" key="1">
    <source>
        <dbReference type="SAM" id="MobiDB-lite"/>
    </source>
</evidence>
<accession>A0A427AW69</accession>
<gene>
    <name evidence="2" type="ORF">B296_00004316</name>
</gene>
<protein>
    <submittedName>
        <fullName evidence="2">Uncharacterized protein</fullName>
    </submittedName>
</protein>
<reference evidence="2 3" key="1">
    <citation type="journal article" date="2014" name="Agronomy (Basel)">
        <title>A Draft Genome Sequence for Ensete ventricosum, the Drought-Tolerant Tree Against Hunger.</title>
        <authorList>
            <person name="Harrison J."/>
            <person name="Moore K.A."/>
            <person name="Paszkiewicz K."/>
            <person name="Jones T."/>
            <person name="Grant M."/>
            <person name="Ambacheew D."/>
            <person name="Muzemil S."/>
            <person name="Studholme D.J."/>
        </authorList>
    </citation>
    <scope>NUCLEOTIDE SEQUENCE [LARGE SCALE GENOMIC DNA]</scope>
</reference>
<organism evidence="2 3">
    <name type="scientific">Ensete ventricosum</name>
    <name type="common">Abyssinian banana</name>
    <name type="synonym">Musa ensete</name>
    <dbReference type="NCBI Taxonomy" id="4639"/>
    <lineage>
        <taxon>Eukaryota</taxon>
        <taxon>Viridiplantae</taxon>
        <taxon>Streptophyta</taxon>
        <taxon>Embryophyta</taxon>
        <taxon>Tracheophyta</taxon>
        <taxon>Spermatophyta</taxon>
        <taxon>Magnoliopsida</taxon>
        <taxon>Liliopsida</taxon>
        <taxon>Zingiberales</taxon>
        <taxon>Musaceae</taxon>
        <taxon>Ensete</taxon>
    </lineage>
</organism>
<name>A0A427AW69_ENSVE</name>
<evidence type="ECO:0000313" key="3">
    <source>
        <dbReference type="Proteomes" id="UP000287651"/>
    </source>
</evidence>
<sequence>MYPNITPLLGTGNWNRGGCGFHRIPCLGRGRRQDEASVDPRREGSASVRDVEKSLTRAPVRDRGWILAAGPASDETASAASNPDALNDAVDGPTRGTAR</sequence>
<evidence type="ECO:0000313" key="2">
    <source>
        <dbReference type="EMBL" id="RRT80455.1"/>
    </source>
</evidence>